<keyword evidence="3" id="KW-1185">Reference proteome</keyword>
<dbReference type="Gene3D" id="2.20.110.10">
    <property type="entry name" value="Histone H3 K4-specific methyltransferase SET7/9 N-terminal domain"/>
    <property type="match status" value="4"/>
</dbReference>
<name>A0A1R2CRP3_9CILI</name>
<organism evidence="2 3">
    <name type="scientific">Stentor coeruleus</name>
    <dbReference type="NCBI Taxonomy" id="5963"/>
    <lineage>
        <taxon>Eukaryota</taxon>
        <taxon>Sar</taxon>
        <taxon>Alveolata</taxon>
        <taxon>Ciliophora</taxon>
        <taxon>Postciliodesmatophora</taxon>
        <taxon>Heterotrichea</taxon>
        <taxon>Heterotrichida</taxon>
        <taxon>Stentoridae</taxon>
        <taxon>Stentor</taxon>
    </lineage>
</organism>
<dbReference type="EMBL" id="MPUH01000077">
    <property type="protein sequence ID" value="OMJ91650.1"/>
    <property type="molecule type" value="Genomic_DNA"/>
</dbReference>
<gene>
    <name evidence="2" type="ORF">SteCoe_5805</name>
</gene>
<dbReference type="SMART" id="SM00698">
    <property type="entry name" value="MORN"/>
    <property type="match status" value="7"/>
</dbReference>
<dbReference type="SUPFAM" id="SSF82185">
    <property type="entry name" value="Histone H3 K4-specific methyltransferase SET7/9 N-terminal domain"/>
    <property type="match status" value="2"/>
</dbReference>
<proteinExistence type="predicted"/>
<dbReference type="Pfam" id="PF02493">
    <property type="entry name" value="MORN"/>
    <property type="match status" value="8"/>
</dbReference>
<accession>A0A1R2CRP3</accession>
<evidence type="ECO:0000256" key="1">
    <source>
        <dbReference type="ARBA" id="ARBA00022737"/>
    </source>
</evidence>
<dbReference type="AlphaFoldDB" id="A0A1R2CRP3"/>
<comment type="caution">
    <text evidence="2">The sequence shown here is derived from an EMBL/GenBank/DDBJ whole genome shotgun (WGS) entry which is preliminary data.</text>
</comment>
<protein>
    <submittedName>
        <fullName evidence="2">Uncharacterized protein</fullName>
    </submittedName>
</protein>
<evidence type="ECO:0000313" key="2">
    <source>
        <dbReference type="EMBL" id="OMJ91650.1"/>
    </source>
</evidence>
<dbReference type="InterPro" id="IPR003409">
    <property type="entry name" value="MORN"/>
</dbReference>
<evidence type="ECO:0000313" key="3">
    <source>
        <dbReference type="Proteomes" id="UP000187209"/>
    </source>
</evidence>
<sequence>MGCNISCCSDKKEAPMDMTISLSTERMSALRFKANRDLEEIIENYAKIEPVMSFRPSPVKLFPPESSQNTSITRSRIEANKRKLTENEYKEINLKFFIMRDDFSTIDFSTIIDGVYYGSDDIFELETKSIYKGEYDINGLQHGRGIEIKPNGSIYMGYFNHGKIQGLGRLLNTEGILYQGSFITIEGSTMCDENAVLHGQGKEVWPGGMKYEGLFVMGQKEGKGTLYTKDSQYTGEFHNDEMHGEGIIVWKNKMRYSGTWKRGLMHGKGEFSWPNGKMYIGGYKHGEKHGKGVMKWINGKKYDGDWKNGKKHGQGIYTFFDKTKNKLRASRSEWAHGNRIRWISPHENAN</sequence>
<dbReference type="PANTHER" id="PTHR23084:SF263">
    <property type="entry name" value="MORN REPEAT-CONTAINING PROTEIN 1"/>
    <property type="match status" value="1"/>
</dbReference>
<reference evidence="2 3" key="1">
    <citation type="submission" date="2016-11" db="EMBL/GenBank/DDBJ databases">
        <title>The macronuclear genome of Stentor coeruleus: a giant cell with tiny introns.</title>
        <authorList>
            <person name="Slabodnick M."/>
            <person name="Ruby J.G."/>
            <person name="Reiff S.B."/>
            <person name="Swart E.C."/>
            <person name="Gosai S."/>
            <person name="Prabakaran S."/>
            <person name="Witkowska E."/>
            <person name="Larue G.E."/>
            <person name="Fisher S."/>
            <person name="Freeman R.M."/>
            <person name="Gunawardena J."/>
            <person name="Chu W."/>
            <person name="Stover N.A."/>
            <person name="Gregory B.D."/>
            <person name="Nowacki M."/>
            <person name="Derisi J."/>
            <person name="Roy S.W."/>
            <person name="Marshall W.F."/>
            <person name="Sood P."/>
        </authorList>
    </citation>
    <scope>NUCLEOTIDE SEQUENCE [LARGE SCALE GENOMIC DNA]</scope>
    <source>
        <strain evidence="2">WM001</strain>
    </source>
</reference>
<dbReference type="Proteomes" id="UP000187209">
    <property type="component" value="Unassembled WGS sequence"/>
</dbReference>
<keyword evidence="1" id="KW-0677">Repeat</keyword>
<dbReference type="PANTHER" id="PTHR23084">
    <property type="entry name" value="PHOSPHATIDYLINOSITOL-4-PHOSPHATE 5-KINASE RELATED"/>
    <property type="match status" value="1"/>
</dbReference>